<evidence type="ECO:0000256" key="1">
    <source>
        <dbReference type="SAM" id="Phobius"/>
    </source>
</evidence>
<keyword evidence="1" id="KW-1133">Transmembrane helix</keyword>
<proteinExistence type="predicted"/>
<protein>
    <submittedName>
        <fullName evidence="2">Uncharacterized protein</fullName>
    </submittedName>
</protein>
<name>A0A6A5Y4E5_9PLEO</name>
<dbReference type="Proteomes" id="UP000799778">
    <property type="component" value="Unassembled WGS sequence"/>
</dbReference>
<feature type="transmembrane region" description="Helical" evidence="1">
    <location>
        <begin position="20"/>
        <end position="40"/>
    </location>
</feature>
<sequence length="78" mass="8823">MTPAVTEHMFQFGSTSIHQLFGHIRTVLYLCLYATVMADCDSEKSPFVVPLIILLIDTRIAPYSLLLHWLLGSTNNKE</sequence>
<keyword evidence="1" id="KW-0812">Transmembrane</keyword>
<reference evidence="2" key="1">
    <citation type="journal article" date="2020" name="Stud. Mycol.">
        <title>101 Dothideomycetes genomes: a test case for predicting lifestyles and emergence of pathogens.</title>
        <authorList>
            <person name="Haridas S."/>
            <person name="Albert R."/>
            <person name="Binder M."/>
            <person name="Bloem J."/>
            <person name="Labutti K."/>
            <person name="Salamov A."/>
            <person name="Andreopoulos B."/>
            <person name="Baker S."/>
            <person name="Barry K."/>
            <person name="Bills G."/>
            <person name="Bluhm B."/>
            <person name="Cannon C."/>
            <person name="Castanera R."/>
            <person name="Culley D."/>
            <person name="Daum C."/>
            <person name="Ezra D."/>
            <person name="Gonzalez J."/>
            <person name="Henrissat B."/>
            <person name="Kuo A."/>
            <person name="Liang C."/>
            <person name="Lipzen A."/>
            <person name="Lutzoni F."/>
            <person name="Magnuson J."/>
            <person name="Mondo S."/>
            <person name="Nolan M."/>
            <person name="Ohm R."/>
            <person name="Pangilinan J."/>
            <person name="Park H.-J."/>
            <person name="Ramirez L."/>
            <person name="Alfaro M."/>
            <person name="Sun H."/>
            <person name="Tritt A."/>
            <person name="Yoshinaga Y."/>
            <person name="Zwiers L.-H."/>
            <person name="Turgeon B."/>
            <person name="Goodwin S."/>
            <person name="Spatafora J."/>
            <person name="Crous P."/>
            <person name="Grigoriev I."/>
        </authorList>
    </citation>
    <scope>NUCLEOTIDE SEQUENCE</scope>
    <source>
        <strain evidence="2">CBS 175.79</strain>
    </source>
</reference>
<dbReference type="RefSeq" id="XP_033387723.1">
    <property type="nucleotide sequence ID" value="XM_033520876.1"/>
</dbReference>
<evidence type="ECO:0000313" key="3">
    <source>
        <dbReference type="Proteomes" id="UP000799778"/>
    </source>
</evidence>
<accession>A0A6A5Y4E5</accession>
<dbReference type="GeneID" id="54278273"/>
<gene>
    <name evidence="2" type="ORF">BU24DRAFT_118800</name>
</gene>
<keyword evidence="1" id="KW-0472">Membrane</keyword>
<evidence type="ECO:0000313" key="2">
    <source>
        <dbReference type="EMBL" id="KAF2019384.1"/>
    </source>
</evidence>
<feature type="transmembrane region" description="Helical" evidence="1">
    <location>
        <begin position="47"/>
        <end position="71"/>
    </location>
</feature>
<keyword evidence="3" id="KW-1185">Reference proteome</keyword>
<organism evidence="2 3">
    <name type="scientific">Aaosphaeria arxii CBS 175.79</name>
    <dbReference type="NCBI Taxonomy" id="1450172"/>
    <lineage>
        <taxon>Eukaryota</taxon>
        <taxon>Fungi</taxon>
        <taxon>Dikarya</taxon>
        <taxon>Ascomycota</taxon>
        <taxon>Pezizomycotina</taxon>
        <taxon>Dothideomycetes</taxon>
        <taxon>Pleosporomycetidae</taxon>
        <taxon>Pleosporales</taxon>
        <taxon>Pleosporales incertae sedis</taxon>
        <taxon>Aaosphaeria</taxon>
    </lineage>
</organism>
<dbReference type="EMBL" id="ML978067">
    <property type="protein sequence ID" value="KAF2019384.1"/>
    <property type="molecule type" value="Genomic_DNA"/>
</dbReference>
<dbReference type="AlphaFoldDB" id="A0A6A5Y4E5"/>